<accession>A0A3M3YUQ0</accession>
<dbReference type="Proteomes" id="UP000279372">
    <property type="component" value="Unassembled WGS sequence"/>
</dbReference>
<evidence type="ECO:0008006" key="3">
    <source>
        <dbReference type="Google" id="ProtNLM"/>
    </source>
</evidence>
<name>A0A3M3YUQ0_9PSED</name>
<reference evidence="1 2" key="1">
    <citation type="submission" date="2018-08" db="EMBL/GenBank/DDBJ databases">
        <title>Recombination of ecologically and evolutionarily significant loci maintains genetic cohesion in the Pseudomonas syringae species complex.</title>
        <authorList>
            <person name="Dillon M."/>
            <person name="Thakur S."/>
            <person name="Almeida R.N.D."/>
            <person name="Weir B.S."/>
            <person name="Guttman D.S."/>
        </authorList>
    </citation>
    <scope>NUCLEOTIDE SEQUENCE [LARGE SCALE GENOMIC DNA]</scope>
    <source>
        <strain evidence="1 2">ICMP 8902</strain>
    </source>
</reference>
<comment type="caution">
    <text evidence="1">The sequence shown here is derived from an EMBL/GenBank/DDBJ whole genome shotgun (WGS) entry which is preliminary data.</text>
</comment>
<dbReference type="EMBL" id="RBQB01000237">
    <property type="protein sequence ID" value="RMO85415.1"/>
    <property type="molecule type" value="Genomic_DNA"/>
</dbReference>
<dbReference type="AlphaFoldDB" id="A0A3M3YUQ0"/>
<dbReference type="RefSeq" id="WP_122222958.1">
    <property type="nucleotide sequence ID" value="NZ_RBQB01000237.1"/>
</dbReference>
<evidence type="ECO:0000313" key="1">
    <source>
        <dbReference type="EMBL" id="RMO85415.1"/>
    </source>
</evidence>
<gene>
    <name evidence="1" type="ORF">ALQ33_02158</name>
</gene>
<protein>
    <recommendedName>
        <fullName evidence="3">Imidazoleglycerol-phosphate synthase</fullName>
    </recommendedName>
</protein>
<evidence type="ECO:0000313" key="2">
    <source>
        <dbReference type="Proteomes" id="UP000279372"/>
    </source>
</evidence>
<organism evidence="1 2">
    <name type="scientific">Pseudomonas syringae pv. philadelphi</name>
    <dbReference type="NCBI Taxonomy" id="251706"/>
    <lineage>
        <taxon>Bacteria</taxon>
        <taxon>Pseudomonadati</taxon>
        <taxon>Pseudomonadota</taxon>
        <taxon>Gammaproteobacteria</taxon>
        <taxon>Pseudomonadales</taxon>
        <taxon>Pseudomonadaceae</taxon>
        <taxon>Pseudomonas</taxon>
    </lineage>
</organism>
<sequence>MSNSMRDILDKLGAGTGTQGWGAIAAISRSDLNRQLQQQYIERYQRLAFMPLFTGETDVEDPWVDTLRLEGIELGVPTLLFQTDGLNATRLVVAMNIVAGRYSGLHQSPGTATTVSASFKITEPMGFRLTTTVQLATDETGQVTLNLADGSDFTCNLGGLDEANNLRLAGFFAGQFKEIPLHRGLFLLVQVELEHYQVQPPASFRVYPMAAPGATVPGAENVGEGALLLLMRLSGSLAEGQFPPTDSLPYPIPDEHRTQSLGNDARYGSALILSREVMPYMDTERLSVLDSLRFTGGDTFVAQERYVHDDLLVFGTLRAAQPSISPAFTTIKAGQSQRFTVYDEQGQVMTATHWTAISLQSHRHDGHGSISADGVYQAPDPEDIGRDWLRVVITATYYESGVARTVSALLGVVFESMELAPRVTVVAGGDFLQPVSLGVSTLDARPVKWGLRGTEYGQLSEDGDAGLFVADARSGKRALVAQQIEAHGSETGVATVLIANGQQMLRVEPAFVPRARKSHVVQLHEDSTLLPGLRRRWKVIGGEGTVDQEGRFTPPETSVVASSVVSCEVVNNNVVLASGYSVIEPSEVYDEPRWEELSMFTITVPDGEDLQRKGGLYPNGYQQLRVQVRTQAMPVNGVDYTLSVTELASMRLVDRETAQDLDSVSPGLEGIPEGDKQFWRVSLQRNRFELGGTVVDPAQVDLNIADITTQTFYLHSREDARATGTFYAKFQDDTNLMWTSLQLQDTNSEVQAKPRGLPLFDTPHYTFVPTRVLGGGDDPAIEPPPENAADDPFDFHLKTIDYWSLSARHPETGQAVRFETLTFLPSPETGWPNKSMILWESEQLYEIMFSFTGFIFDDLLKVGDTHKIGFDTPELRSILPTEDTLDINVNQSVFETGKLFISLHRTYPVDYVPRKDHPMREYLSGALAVRLIDHQGNAHKRTISFLPDGVGRRNRLMHTLYSPPANRVAPK</sequence>
<proteinExistence type="predicted"/>